<name>A0A1J0LS99_THEBO</name>
<dbReference type="RefSeq" id="WP_071676432.1">
    <property type="nucleotide sequence ID" value="NZ_AP025593.1"/>
</dbReference>
<dbReference type="InterPro" id="IPR050855">
    <property type="entry name" value="NDM-1-like"/>
</dbReference>
<gene>
    <name evidence="2" type="ORF">A0O31_00385</name>
</gene>
<dbReference type="Gene3D" id="3.60.15.10">
    <property type="entry name" value="Ribonuclease Z/Hydroxyacylglutathione hydrolase-like"/>
    <property type="match status" value="1"/>
</dbReference>
<evidence type="ECO:0000259" key="1">
    <source>
        <dbReference type="SMART" id="SM00849"/>
    </source>
</evidence>
<evidence type="ECO:0000313" key="2">
    <source>
        <dbReference type="EMBL" id="APD08595.1"/>
    </source>
</evidence>
<dbReference type="STRING" id="56956.A0O31_00385"/>
<dbReference type="EMBL" id="CP016312">
    <property type="protein sequence ID" value="APD08595.1"/>
    <property type="molecule type" value="Genomic_DNA"/>
</dbReference>
<reference evidence="3" key="1">
    <citation type="submission" date="2016-06" db="EMBL/GenBank/DDBJ databases">
        <title>Whole genome sequencing of Thermus brockianus strain GE-1.</title>
        <authorList>
            <person name="Schaefers C."/>
            <person name="Blank S."/>
            <person name="Wiebusch S."/>
            <person name="Elleuche S."/>
            <person name="Antranikian G."/>
        </authorList>
    </citation>
    <scope>NUCLEOTIDE SEQUENCE [LARGE SCALE GENOMIC DNA]</scope>
    <source>
        <strain evidence="3">GE-1</strain>
    </source>
</reference>
<dbReference type="AlphaFoldDB" id="A0A1J0LS99"/>
<dbReference type="KEGG" id="tbc:A0O31_00385"/>
<proteinExistence type="predicted"/>
<dbReference type="SUPFAM" id="SSF56281">
    <property type="entry name" value="Metallo-hydrolase/oxidoreductase"/>
    <property type="match status" value="1"/>
</dbReference>
<sequence length="251" mass="28259">MRDWKPLGHGVESLFLVTPLTRWINFGVYIYQYKGFQIDAGPLRAPRYTSRAEALFITHTHEDHAGGASRLSLPIFTGKEAAHLLQKPPLLPLYRRLVWGTVKSVRAQAVERIGSFLVLPTPGHAPDHVVIYDEEVGLVFGGDLFLSVRANLAPPGFDVQALIRSLRKVIELKPRHFFCAHAGPVEHPVQALKAKLDFIEKSREKALQLKRRGLHPKEIRDRLFGGESPWALLSGGVMSRLRFVRALLKED</sequence>
<dbReference type="OrthoDB" id="235784at2"/>
<dbReference type="InterPro" id="IPR036866">
    <property type="entry name" value="RibonucZ/Hydroxyglut_hydro"/>
</dbReference>
<dbReference type="InterPro" id="IPR001279">
    <property type="entry name" value="Metallo-B-lactamas"/>
</dbReference>
<dbReference type="Proteomes" id="UP000182993">
    <property type="component" value="Chromosome"/>
</dbReference>
<organism evidence="2 3">
    <name type="scientific">Thermus brockianus</name>
    <dbReference type="NCBI Taxonomy" id="56956"/>
    <lineage>
        <taxon>Bacteria</taxon>
        <taxon>Thermotogati</taxon>
        <taxon>Deinococcota</taxon>
        <taxon>Deinococci</taxon>
        <taxon>Thermales</taxon>
        <taxon>Thermaceae</taxon>
        <taxon>Thermus</taxon>
    </lineage>
</organism>
<evidence type="ECO:0000313" key="3">
    <source>
        <dbReference type="Proteomes" id="UP000182993"/>
    </source>
</evidence>
<dbReference type="PANTHER" id="PTHR42951">
    <property type="entry name" value="METALLO-BETA-LACTAMASE DOMAIN-CONTAINING"/>
    <property type="match status" value="1"/>
</dbReference>
<accession>A0A1J0LS99</accession>
<dbReference type="SMART" id="SM00849">
    <property type="entry name" value="Lactamase_B"/>
    <property type="match status" value="1"/>
</dbReference>
<protein>
    <submittedName>
        <fullName evidence="2">Metallo-beta-lactamase</fullName>
    </submittedName>
</protein>
<feature type="domain" description="Metallo-beta-lactamase" evidence="1">
    <location>
        <begin position="27"/>
        <end position="181"/>
    </location>
</feature>
<dbReference type="Pfam" id="PF00753">
    <property type="entry name" value="Lactamase_B"/>
    <property type="match status" value="1"/>
</dbReference>
<dbReference type="PANTHER" id="PTHR42951:SF22">
    <property type="entry name" value="METALLO BETA-LACTAMASE SUPERFAMILY LIPOPROTEIN"/>
    <property type="match status" value="1"/>
</dbReference>